<keyword evidence="3" id="KW-1185">Reference proteome</keyword>
<evidence type="ECO:0000313" key="2">
    <source>
        <dbReference type="EMBL" id="MBR7830653.1"/>
    </source>
</evidence>
<proteinExistence type="predicted"/>
<evidence type="ECO:0000313" key="3">
    <source>
        <dbReference type="Proteomes" id="UP000676325"/>
    </source>
</evidence>
<sequence>MCPTEGPGPKSSIGVDPTYWPLFEPGNSKWSGYRGATVCRLGHPHFTALLGPPDAVLGFCPKCGAPMVGRCANCQLRIRDSGHEVHEQRHPDHLADYPEPCVPGPVADVDRLSRHQHKRRGGACPRPAQGQPGG</sequence>
<dbReference type="EMBL" id="JAGSOH010000146">
    <property type="protein sequence ID" value="MBR7830653.1"/>
    <property type="molecule type" value="Genomic_DNA"/>
</dbReference>
<feature type="region of interest" description="Disordered" evidence="1">
    <location>
        <begin position="105"/>
        <end position="134"/>
    </location>
</feature>
<protein>
    <submittedName>
        <fullName evidence="2">DUF2321 domain-containing protein</fullName>
    </submittedName>
</protein>
<organism evidence="2 3">
    <name type="scientific">Actinospica acidithermotolerans</name>
    <dbReference type="NCBI Taxonomy" id="2828514"/>
    <lineage>
        <taxon>Bacteria</taxon>
        <taxon>Bacillati</taxon>
        <taxon>Actinomycetota</taxon>
        <taxon>Actinomycetes</taxon>
        <taxon>Catenulisporales</taxon>
        <taxon>Actinospicaceae</taxon>
        <taxon>Actinospica</taxon>
    </lineage>
</organism>
<accession>A0A941IN41</accession>
<dbReference type="Pfam" id="PF10083">
    <property type="entry name" value="DUF2321"/>
    <property type="match status" value="1"/>
</dbReference>
<gene>
    <name evidence="2" type="ORF">KDK95_30405</name>
</gene>
<name>A0A941IN41_9ACTN</name>
<comment type="caution">
    <text evidence="2">The sequence shown here is derived from an EMBL/GenBank/DDBJ whole genome shotgun (WGS) entry which is preliminary data.</text>
</comment>
<evidence type="ECO:0000256" key="1">
    <source>
        <dbReference type="SAM" id="MobiDB-lite"/>
    </source>
</evidence>
<dbReference type="RefSeq" id="WP_212521776.1">
    <property type="nucleotide sequence ID" value="NZ_JAGSOH010000146.1"/>
</dbReference>
<dbReference type="InterPro" id="IPR016891">
    <property type="entry name" value="DUF2321"/>
</dbReference>
<reference evidence="2" key="1">
    <citation type="submission" date="2021-04" db="EMBL/GenBank/DDBJ databases">
        <title>Genome based classification of Actinospica acidithermotolerans sp. nov., an actinobacterium isolated from an Indonesian hot spring.</title>
        <authorList>
            <person name="Kusuma A.B."/>
            <person name="Putra K.E."/>
            <person name="Nafisah S."/>
            <person name="Loh J."/>
            <person name="Nouioui I."/>
            <person name="Goodfellow M."/>
        </authorList>
    </citation>
    <scope>NUCLEOTIDE SEQUENCE</scope>
    <source>
        <strain evidence="2">MGRD01-02</strain>
    </source>
</reference>
<dbReference type="Proteomes" id="UP000676325">
    <property type="component" value="Unassembled WGS sequence"/>
</dbReference>
<dbReference type="AlphaFoldDB" id="A0A941IN41"/>